<proteinExistence type="predicted"/>
<name>D9QK19_BRESC</name>
<dbReference type="BioCyc" id="BSUB633149:G1GM8-2293-MONOMER"/>
<dbReference type="RefSeq" id="WP_013269705.1">
    <property type="nucleotide sequence ID" value="NC_014375.1"/>
</dbReference>
<evidence type="ECO:0000256" key="1">
    <source>
        <dbReference type="SAM" id="MobiDB-lite"/>
    </source>
</evidence>
<dbReference type="OrthoDB" id="7478510at2"/>
<dbReference type="Proteomes" id="UP000002696">
    <property type="component" value="Chromosome"/>
</dbReference>
<keyword evidence="3" id="KW-1185">Reference proteome</keyword>
<protein>
    <recommendedName>
        <fullName evidence="4">Cell envelope biogenesis protein TolA</fullName>
    </recommendedName>
</protein>
<dbReference type="AlphaFoldDB" id="D9QK19"/>
<evidence type="ECO:0008006" key="4">
    <source>
        <dbReference type="Google" id="ProtNLM"/>
    </source>
</evidence>
<feature type="region of interest" description="Disordered" evidence="1">
    <location>
        <begin position="124"/>
        <end position="151"/>
    </location>
</feature>
<dbReference type="STRING" id="633149.Bresu_2294"/>
<dbReference type="InParanoid" id="D9QK19"/>
<reference evidence="3" key="1">
    <citation type="journal article" date="2011" name="J. Bacteriol.">
        <title>Genome sequences of eight morphologically diverse alphaproteobacteria.</title>
        <authorList>
            <consortium name="US DOE Joint Genome Institute"/>
            <person name="Brown P.J."/>
            <person name="Kysela D.T."/>
            <person name="Buechlein A."/>
            <person name="Hemmerich C."/>
            <person name="Brun Y.V."/>
        </authorList>
    </citation>
    <scope>NUCLEOTIDE SEQUENCE [LARGE SCALE GENOMIC DNA]</scope>
    <source>
        <strain evidence="3">ATCC 15264 / DSM 4735 / LMG 14903 / NBRC 16000 / CB 81</strain>
    </source>
</reference>
<organism evidence="2 3">
    <name type="scientific">Brevundimonas subvibrioides (strain ATCC 15264 / DSM 4735 / LMG 14903 / NBRC 16000 / CB 81)</name>
    <name type="common">Caulobacter subvibrioides</name>
    <dbReference type="NCBI Taxonomy" id="633149"/>
    <lineage>
        <taxon>Bacteria</taxon>
        <taxon>Pseudomonadati</taxon>
        <taxon>Pseudomonadota</taxon>
        <taxon>Alphaproteobacteria</taxon>
        <taxon>Caulobacterales</taxon>
        <taxon>Caulobacteraceae</taxon>
        <taxon>Brevundimonas</taxon>
    </lineage>
</organism>
<accession>D9QK19</accession>
<sequence length="151" mass="16452">MAAKLKVFTWSDGFHAFTVAAPSRPKALAAWGVDQDLFKTGLAHEVTDDIDRAAALAAPGAVVTRGLAVDIGKTTRRKPSKTPIPTARARKRVEDLEARLAALDLEQAEALDALTARRVELDREAASLERDQSKAREALKRDLKRARDAAR</sequence>
<dbReference type="EMBL" id="CP002102">
    <property type="protein sequence ID" value="ADL01604.1"/>
    <property type="molecule type" value="Genomic_DNA"/>
</dbReference>
<gene>
    <name evidence="2" type="ordered locus">Bresu_2294</name>
</gene>
<dbReference type="eggNOG" id="ENOG50332JA">
    <property type="taxonomic scope" value="Bacteria"/>
</dbReference>
<evidence type="ECO:0000313" key="2">
    <source>
        <dbReference type="EMBL" id="ADL01604.1"/>
    </source>
</evidence>
<dbReference type="HOGENOM" id="CLU_1709950_0_0_5"/>
<evidence type="ECO:0000313" key="3">
    <source>
        <dbReference type="Proteomes" id="UP000002696"/>
    </source>
</evidence>
<dbReference type="KEGG" id="bsb:Bresu_2294"/>